<dbReference type="PANTHER" id="PTHR43031:SF1">
    <property type="entry name" value="PYRIDINE NUCLEOTIDE-DISULPHIDE OXIDOREDUCTASE"/>
    <property type="match status" value="1"/>
</dbReference>
<proteinExistence type="predicted"/>
<dbReference type="Gene3D" id="3.40.250.10">
    <property type="entry name" value="Rhodanese-like domain"/>
    <property type="match status" value="1"/>
</dbReference>
<dbReference type="SUPFAM" id="SSF52821">
    <property type="entry name" value="Rhodanese/Cell cycle control phosphatase"/>
    <property type="match status" value="1"/>
</dbReference>
<dbReference type="CDD" id="cd00158">
    <property type="entry name" value="RHOD"/>
    <property type="match status" value="1"/>
</dbReference>
<feature type="domain" description="Rhodanese" evidence="2">
    <location>
        <begin position="37"/>
        <end position="126"/>
    </location>
</feature>
<evidence type="ECO:0000313" key="3">
    <source>
        <dbReference type="EMBL" id="MBR8538188.1"/>
    </source>
</evidence>
<reference evidence="3" key="2">
    <citation type="submission" date="2021-04" db="EMBL/GenBank/DDBJ databases">
        <authorList>
            <person name="Zhang T."/>
            <person name="Zhang Y."/>
            <person name="Lu D."/>
            <person name="Zuo D."/>
            <person name="Du Z."/>
        </authorList>
    </citation>
    <scope>NUCLEOTIDE SEQUENCE</scope>
    <source>
        <strain evidence="3">JR1</strain>
    </source>
</reference>
<evidence type="ECO:0000313" key="4">
    <source>
        <dbReference type="Proteomes" id="UP000679220"/>
    </source>
</evidence>
<feature type="signal peptide" evidence="1">
    <location>
        <begin position="1"/>
        <end position="20"/>
    </location>
</feature>
<accession>A0A941F7I0</accession>
<dbReference type="SMART" id="SM00450">
    <property type="entry name" value="RHOD"/>
    <property type="match status" value="1"/>
</dbReference>
<dbReference type="AlphaFoldDB" id="A0A941F7I0"/>
<evidence type="ECO:0000259" key="2">
    <source>
        <dbReference type="PROSITE" id="PS50206"/>
    </source>
</evidence>
<reference evidence="3" key="1">
    <citation type="journal article" date="2018" name="Int. J. Syst. Evol. Microbiol.">
        <title>Carboxylicivirga sediminis sp. nov., isolated from coastal sediment.</title>
        <authorList>
            <person name="Wang F.Q."/>
            <person name="Ren L.H."/>
            <person name="Zou R.J."/>
            <person name="Sun Y.Z."/>
            <person name="Liu X.J."/>
            <person name="Jiang F."/>
            <person name="Liu L.J."/>
        </authorList>
    </citation>
    <scope>NUCLEOTIDE SEQUENCE</scope>
    <source>
        <strain evidence="3">JR1</strain>
    </source>
</reference>
<dbReference type="InterPro" id="IPR001763">
    <property type="entry name" value="Rhodanese-like_dom"/>
</dbReference>
<keyword evidence="1" id="KW-0732">Signal</keyword>
<dbReference type="PROSITE" id="PS50206">
    <property type="entry name" value="RHODANESE_3"/>
    <property type="match status" value="1"/>
</dbReference>
<comment type="caution">
    <text evidence="3">The sequence shown here is derived from an EMBL/GenBank/DDBJ whole genome shotgun (WGS) entry which is preliminary data.</text>
</comment>
<protein>
    <submittedName>
        <fullName evidence="3">Rhodanese-like domain-containing protein</fullName>
    </submittedName>
</protein>
<keyword evidence="4" id="KW-1185">Reference proteome</keyword>
<organism evidence="3 4">
    <name type="scientific">Carboxylicivirga sediminis</name>
    <dbReference type="NCBI Taxonomy" id="2006564"/>
    <lineage>
        <taxon>Bacteria</taxon>
        <taxon>Pseudomonadati</taxon>
        <taxon>Bacteroidota</taxon>
        <taxon>Bacteroidia</taxon>
        <taxon>Marinilabiliales</taxon>
        <taxon>Marinilabiliaceae</taxon>
        <taxon>Carboxylicivirga</taxon>
    </lineage>
</organism>
<dbReference type="Pfam" id="PF00581">
    <property type="entry name" value="Rhodanese"/>
    <property type="match status" value="1"/>
</dbReference>
<sequence length="130" mass="14780">MRKAFILIFLLLGASISLMAQDSKRVTAKEFYALIQQHPDALIVDVRPAGMFAKYRLQNAMPAPEKADLIELTKVVPKSDTIFLYCEKDIRTRPAAEILQGLGYTNIIELKGGLVSWRRYELPLDEEKLK</sequence>
<dbReference type="Proteomes" id="UP000679220">
    <property type="component" value="Unassembled WGS sequence"/>
</dbReference>
<dbReference type="EMBL" id="JAGTAR010000053">
    <property type="protein sequence ID" value="MBR8538188.1"/>
    <property type="molecule type" value="Genomic_DNA"/>
</dbReference>
<dbReference type="InterPro" id="IPR050229">
    <property type="entry name" value="GlpE_sulfurtransferase"/>
</dbReference>
<dbReference type="InterPro" id="IPR036873">
    <property type="entry name" value="Rhodanese-like_dom_sf"/>
</dbReference>
<dbReference type="PANTHER" id="PTHR43031">
    <property type="entry name" value="FAD-DEPENDENT OXIDOREDUCTASE"/>
    <property type="match status" value="1"/>
</dbReference>
<name>A0A941F7I0_9BACT</name>
<gene>
    <name evidence="3" type="ORF">KDU71_21635</name>
</gene>
<feature type="chain" id="PRO_5037520591" evidence="1">
    <location>
        <begin position="21"/>
        <end position="130"/>
    </location>
</feature>
<dbReference type="RefSeq" id="WP_212193212.1">
    <property type="nucleotide sequence ID" value="NZ_JAGTAR010000053.1"/>
</dbReference>
<evidence type="ECO:0000256" key="1">
    <source>
        <dbReference type="SAM" id="SignalP"/>
    </source>
</evidence>